<protein>
    <submittedName>
        <fullName evidence="4">Nitrous oxide reductase family maturation protein NosD</fullName>
    </submittedName>
</protein>
<evidence type="ECO:0000313" key="4">
    <source>
        <dbReference type="EMBL" id="MFC6040681.1"/>
    </source>
</evidence>
<keyword evidence="1" id="KW-1133">Transmembrane helix</keyword>
<feature type="chain" id="PRO_5047343452" evidence="2">
    <location>
        <begin position="27"/>
        <end position="433"/>
    </location>
</feature>
<dbReference type="InterPro" id="IPR011050">
    <property type="entry name" value="Pectin_lyase_fold/virulence"/>
</dbReference>
<dbReference type="RefSeq" id="WP_377735217.1">
    <property type="nucleotide sequence ID" value="NZ_JBHSRI010000025.1"/>
</dbReference>
<dbReference type="InterPro" id="IPR007742">
    <property type="entry name" value="NosD_dom"/>
</dbReference>
<keyword evidence="1" id="KW-0472">Membrane</keyword>
<dbReference type="Proteomes" id="UP001596170">
    <property type="component" value="Unassembled WGS sequence"/>
</dbReference>
<gene>
    <name evidence="4" type="ORF">ACFPYN_14730</name>
</gene>
<keyword evidence="5" id="KW-1185">Reference proteome</keyword>
<feature type="signal peptide" evidence="2">
    <location>
        <begin position="1"/>
        <end position="26"/>
    </location>
</feature>
<reference evidence="5" key="1">
    <citation type="journal article" date="2019" name="Int. J. Syst. Evol. Microbiol.">
        <title>The Global Catalogue of Microorganisms (GCM) 10K type strain sequencing project: providing services to taxonomists for standard genome sequencing and annotation.</title>
        <authorList>
            <consortium name="The Broad Institute Genomics Platform"/>
            <consortium name="The Broad Institute Genome Sequencing Center for Infectious Disease"/>
            <person name="Wu L."/>
            <person name="Ma J."/>
        </authorList>
    </citation>
    <scope>NUCLEOTIDE SEQUENCE [LARGE SCALE GENOMIC DNA]</scope>
    <source>
        <strain evidence="5">CCUG 54527</strain>
    </source>
</reference>
<dbReference type="InterPro" id="IPR012334">
    <property type="entry name" value="Pectin_lyas_fold"/>
</dbReference>
<dbReference type="Gene3D" id="2.160.20.10">
    <property type="entry name" value="Single-stranded right-handed beta-helix, Pectin lyase-like"/>
    <property type="match status" value="1"/>
</dbReference>
<comment type="caution">
    <text evidence="4">The sequence shown here is derived from an EMBL/GenBank/DDBJ whole genome shotgun (WGS) entry which is preliminary data.</text>
</comment>
<keyword evidence="1" id="KW-0812">Transmembrane</keyword>
<sequence>MTFSIRILLLISVLLISLGAPSKSYATTSLQQQIDEASPGTTITMDAGVYYENLTITKPLRVVGKGRVVLISPTDEAVISILETKDVELQHLTLEAKSSKNQSTGIVVKNSEDISIQQVELTQFFQSIDFFRVKESLINNVGITGPKGHFANKSNGITLTDTADIEVNHVRIEHVLDGLYMNRDRNSVIHETDISQSRYAIHLMYSQGTAILQNHLYKNVTGIMHMMTSHSQIRENVIEKHHDYNGFGMVLFAGNSIEVEKNQIRSNQGGISFQQIDSSSIMENVITNNQTALQFQLYGEANQFAGNDLFGNIVSATSDQQGATLLGNYWDDYNGMDFDANGYGDTLYQSSDSYAKLMVKRNEFQVFFESPAVATLNQIEKQLTLNPKNSVSDAKPLMHRSRSQQPIHINWIMLLVGTISIVGGIGIWRKIAS</sequence>
<evidence type="ECO:0000259" key="3">
    <source>
        <dbReference type="Pfam" id="PF05048"/>
    </source>
</evidence>
<feature type="domain" description="Periplasmic copper-binding protein NosD beta helix" evidence="3">
    <location>
        <begin position="140"/>
        <end position="335"/>
    </location>
</feature>
<evidence type="ECO:0000313" key="5">
    <source>
        <dbReference type="Proteomes" id="UP001596170"/>
    </source>
</evidence>
<evidence type="ECO:0000256" key="1">
    <source>
        <dbReference type="SAM" id="Phobius"/>
    </source>
</evidence>
<feature type="transmembrane region" description="Helical" evidence="1">
    <location>
        <begin position="408"/>
        <end position="428"/>
    </location>
</feature>
<dbReference type="Pfam" id="PF05048">
    <property type="entry name" value="NosD"/>
    <property type="match status" value="1"/>
</dbReference>
<accession>A0ABW1L9P7</accession>
<dbReference type="EMBL" id="JBHSRI010000025">
    <property type="protein sequence ID" value="MFC6040681.1"/>
    <property type="molecule type" value="Genomic_DNA"/>
</dbReference>
<name>A0ABW1L9P7_9BACL</name>
<proteinExistence type="predicted"/>
<dbReference type="SUPFAM" id="SSF51126">
    <property type="entry name" value="Pectin lyase-like"/>
    <property type="match status" value="1"/>
</dbReference>
<organism evidence="4 5">
    <name type="scientific">Paenisporosarcina macmurdoensis</name>
    <dbReference type="NCBI Taxonomy" id="212659"/>
    <lineage>
        <taxon>Bacteria</taxon>
        <taxon>Bacillati</taxon>
        <taxon>Bacillota</taxon>
        <taxon>Bacilli</taxon>
        <taxon>Bacillales</taxon>
        <taxon>Caryophanaceae</taxon>
        <taxon>Paenisporosarcina</taxon>
    </lineage>
</organism>
<evidence type="ECO:0000256" key="2">
    <source>
        <dbReference type="SAM" id="SignalP"/>
    </source>
</evidence>
<keyword evidence="2" id="KW-0732">Signal</keyword>